<feature type="domain" description="Fibronectin type-III" evidence="4">
    <location>
        <begin position="348"/>
        <end position="447"/>
    </location>
</feature>
<dbReference type="SUPFAM" id="SSF49373">
    <property type="entry name" value="Invasin/intimin cell-adhesion fragments"/>
    <property type="match status" value="1"/>
</dbReference>
<dbReference type="InterPro" id="IPR013783">
    <property type="entry name" value="Ig-like_fold"/>
</dbReference>
<dbReference type="PROSITE" id="PS50853">
    <property type="entry name" value="FN3"/>
    <property type="match status" value="1"/>
</dbReference>
<evidence type="ECO:0000256" key="2">
    <source>
        <dbReference type="SAM" id="MobiDB-lite"/>
    </source>
</evidence>
<dbReference type="Pfam" id="PF00041">
    <property type="entry name" value="fn3"/>
    <property type="match status" value="1"/>
</dbReference>
<dbReference type="RefSeq" id="WP_136432291.1">
    <property type="nucleotide sequence ID" value="NZ_SSTJ01000001.1"/>
</dbReference>
<dbReference type="InterPro" id="IPR014044">
    <property type="entry name" value="CAP_dom"/>
</dbReference>
<dbReference type="Proteomes" id="UP000308978">
    <property type="component" value="Unassembled WGS sequence"/>
</dbReference>
<dbReference type="AlphaFoldDB" id="A0A4S4G8Q0"/>
<dbReference type="SUPFAM" id="SSF55797">
    <property type="entry name" value="PR-1-like"/>
    <property type="match status" value="1"/>
</dbReference>
<dbReference type="PANTHER" id="PTHR31157">
    <property type="entry name" value="SCP DOMAIN-CONTAINING PROTEIN"/>
    <property type="match status" value="1"/>
</dbReference>
<dbReference type="InterPro" id="IPR036116">
    <property type="entry name" value="FN3_sf"/>
</dbReference>
<keyword evidence="1" id="KW-0326">Glycosidase</keyword>
<dbReference type="InterPro" id="IPR008964">
    <property type="entry name" value="Invasin/intimin_cell_adhesion"/>
</dbReference>
<accession>A0A4S4G8Q0</accession>
<dbReference type="EMBL" id="SSTJ01000001">
    <property type="protein sequence ID" value="THG38756.1"/>
    <property type="molecule type" value="Genomic_DNA"/>
</dbReference>
<dbReference type="InterPro" id="IPR003961">
    <property type="entry name" value="FN3_dom"/>
</dbReference>
<dbReference type="PANTHER" id="PTHR31157:SF1">
    <property type="entry name" value="SCP DOMAIN-CONTAINING PROTEIN"/>
    <property type="match status" value="1"/>
</dbReference>
<proteinExistence type="predicted"/>
<organism evidence="5 6">
    <name type="scientific">Adlercreutzia caecimuris</name>
    <dbReference type="NCBI Taxonomy" id="671266"/>
    <lineage>
        <taxon>Bacteria</taxon>
        <taxon>Bacillati</taxon>
        <taxon>Actinomycetota</taxon>
        <taxon>Coriobacteriia</taxon>
        <taxon>Eggerthellales</taxon>
        <taxon>Eggerthellaceae</taxon>
        <taxon>Adlercreutzia</taxon>
    </lineage>
</organism>
<dbReference type="CDD" id="cd05379">
    <property type="entry name" value="CAP_bacterial"/>
    <property type="match status" value="1"/>
</dbReference>
<evidence type="ECO:0000259" key="4">
    <source>
        <dbReference type="PROSITE" id="PS50853"/>
    </source>
</evidence>
<dbReference type="SUPFAM" id="SSF49265">
    <property type="entry name" value="Fibronectin type III"/>
    <property type="match status" value="1"/>
</dbReference>
<name>A0A4S4G8Q0_9ACTN</name>
<dbReference type="GO" id="GO:0016798">
    <property type="term" value="F:hydrolase activity, acting on glycosyl bonds"/>
    <property type="evidence" value="ECO:0007669"/>
    <property type="project" value="UniProtKB-KW"/>
</dbReference>
<dbReference type="Pfam" id="PF00188">
    <property type="entry name" value="CAP"/>
    <property type="match status" value="1"/>
</dbReference>
<keyword evidence="1" id="KW-0378">Hydrolase</keyword>
<feature type="compositionally biased region" description="Polar residues" evidence="2">
    <location>
        <begin position="318"/>
        <end position="346"/>
    </location>
</feature>
<keyword evidence="3" id="KW-0732">Signal</keyword>
<sequence length="447" mass="47564">MFALPKSEKGIRGGVARCNRMISGVLAVALAATMTILPTQPAEAATADYQVPVTYGQTEARKMIDMINGFRTGSDAWYWNQDNATKTTCANLGKLTYDYALEQAAMLRAAEIAVSFSHTRPNGGSCFDALSSLPLYAMGENIAAGQTTAASAFTSWREDNYGYAGQGHRRNMLNSDFTAVGIGYVVFNGVHYWVQNFGSPNTGAPATAVADGARTVPVAIDDAMISQKALKPAKASLTVTAGKSVALPLVKLSLTVRDRWPSSPLTLRASSPVWTSSNSSVAAISGNTVVGKKAGTATLTASANGLQTAVAVTVKAQSSSAGAAKPSTPSATKPSGSTASKPSVSTKAVKPPKTKFTSVKGAKKSLKIKWKKQTKNVTGYEIWCSTSKRFTKKTTVKKTAKKAKTTSLMVKKLKAKKTYYVKIRTYHKIDGKKYYSKWSSVKKAKTK</sequence>
<gene>
    <name evidence="5" type="ORF">E5986_00195</name>
</gene>
<comment type="caution">
    <text evidence="5">The sequence shown here is derived from an EMBL/GenBank/DDBJ whole genome shotgun (WGS) entry which is preliminary data.</text>
</comment>
<reference evidence="5 6" key="1">
    <citation type="submission" date="2019-04" db="EMBL/GenBank/DDBJ databases">
        <title>Microbes associate with the intestines of laboratory mice.</title>
        <authorList>
            <person name="Navarre W."/>
            <person name="Wong E."/>
            <person name="Huang K.C."/>
            <person name="Tropini C."/>
            <person name="Ng K."/>
            <person name="Yu B."/>
        </authorList>
    </citation>
    <scope>NUCLEOTIDE SEQUENCE [LARGE SCALE GENOMIC DNA]</scope>
    <source>
        <strain evidence="5 6">NM80_B27</strain>
    </source>
</reference>
<evidence type="ECO:0000313" key="5">
    <source>
        <dbReference type="EMBL" id="THG38756.1"/>
    </source>
</evidence>
<evidence type="ECO:0000256" key="3">
    <source>
        <dbReference type="SAM" id="SignalP"/>
    </source>
</evidence>
<dbReference type="Gene3D" id="3.40.33.10">
    <property type="entry name" value="CAP"/>
    <property type="match status" value="1"/>
</dbReference>
<feature type="signal peptide" evidence="3">
    <location>
        <begin position="1"/>
        <end position="44"/>
    </location>
</feature>
<evidence type="ECO:0000313" key="6">
    <source>
        <dbReference type="Proteomes" id="UP000308978"/>
    </source>
</evidence>
<feature type="region of interest" description="Disordered" evidence="2">
    <location>
        <begin position="318"/>
        <end position="352"/>
    </location>
</feature>
<protein>
    <submittedName>
        <fullName evidence="5">CAP domain-containing protein</fullName>
    </submittedName>
</protein>
<dbReference type="GO" id="GO:0005975">
    <property type="term" value="P:carbohydrate metabolic process"/>
    <property type="evidence" value="ECO:0007669"/>
    <property type="project" value="UniProtKB-ARBA"/>
</dbReference>
<dbReference type="Gene3D" id="2.60.40.10">
    <property type="entry name" value="Immunoglobulins"/>
    <property type="match status" value="1"/>
</dbReference>
<evidence type="ECO:0000256" key="1">
    <source>
        <dbReference type="ARBA" id="ARBA00023295"/>
    </source>
</evidence>
<feature type="chain" id="PRO_5020661927" evidence="3">
    <location>
        <begin position="45"/>
        <end position="447"/>
    </location>
</feature>
<dbReference type="Gene3D" id="2.60.40.1080">
    <property type="match status" value="1"/>
</dbReference>
<dbReference type="InterPro" id="IPR035940">
    <property type="entry name" value="CAP_sf"/>
</dbReference>